<dbReference type="Gene3D" id="2.20.230.10">
    <property type="entry name" value="Resuscitation-promoting factor rpfb"/>
    <property type="match status" value="1"/>
</dbReference>
<dbReference type="GO" id="GO:0004553">
    <property type="term" value="F:hydrolase activity, hydrolyzing O-glycosyl compounds"/>
    <property type="evidence" value="ECO:0007669"/>
    <property type="project" value="InterPro"/>
</dbReference>
<evidence type="ECO:0000313" key="3">
    <source>
        <dbReference type="EMBL" id="ACA58613.1"/>
    </source>
</evidence>
<dbReference type="InterPro" id="IPR059180">
    <property type="entry name" value="3D_YorM"/>
</dbReference>
<dbReference type="InterPro" id="IPR011098">
    <property type="entry name" value="G5_dom"/>
</dbReference>
<dbReference type="STRING" id="477974.Daud_0044"/>
<sequence length="338" mass="37349">MVEWYTVPASEYLDKPRRFWAGRRFRLLLVGLVAALLLGSGWYARAGKIHVTLNNNGETSVVKTSGGTVADLLARKGITVGLQDEVTPSLATPLSDGLTVTVLRAVPVCVRVDGREWEVFTTAQSVGRVLTDAGVELNPHDLVLPGRRAPVTAGMEVRVVRVTVALDERETTVPFAVERRPSYNMLKGQTRLLVQGRPGLVRETWRVTRHDGQEFERRLEKSEVVAKPQNQVLLVGMLTTVTRGAQELRFREMIRAEATAYTYTGRNTATGLAPGPGTVAVDPRVIPLGSRLYIDGYGMGRAMDVGRSIKGNRVDVFFPTRQEAVQWGRRTVDVFILE</sequence>
<dbReference type="OrthoDB" id="9798935at2"/>
<dbReference type="KEGG" id="dau:Daud_0044"/>
<dbReference type="InterPro" id="IPR036908">
    <property type="entry name" value="RlpA-like_sf"/>
</dbReference>
<dbReference type="EMBL" id="CP000860">
    <property type="protein sequence ID" value="ACA58613.1"/>
    <property type="molecule type" value="Genomic_DNA"/>
</dbReference>
<dbReference type="eggNOG" id="COG3584">
    <property type="taxonomic scope" value="Bacteria"/>
</dbReference>
<name>B1I173_DESAP</name>
<dbReference type="SUPFAM" id="SSF50685">
    <property type="entry name" value="Barwin-like endoglucanases"/>
    <property type="match status" value="1"/>
</dbReference>
<protein>
    <submittedName>
        <fullName evidence="3">3D domain protein</fullName>
    </submittedName>
</protein>
<dbReference type="InterPro" id="IPR010611">
    <property type="entry name" value="3D_dom"/>
</dbReference>
<reference evidence="4" key="1">
    <citation type="submission" date="2007-10" db="EMBL/GenBank/DDBJ databases">
        <title>Complete sequence of chromosome of Desulforudis audaxviator MP104C.</title>
        <authorList>
            <person name="Copeland A."/>
            <person name="Lucas S."/>
            <person name="Lapidus A."/>
            <person name="Barry K."/>
            <person name="Glavina del Rio T."/>
            <person name="Dalin E."/>
            <person name="Tice H."/>
            <person name="Bruce D."/>
            <person name="Pitluck S."/>
            <person name="Lowry S.R."/>
            <person name="Larimer F."/>
            <person name="Land M.L."/>
            <person name="Hauser L."/>
            <person name="Kyrpides N."/>
            <person name="Ivanova N.N."/>
            <person name="Richardson P."/>
        </authorList>
    </citation>
    <scope>NUCLEOTIDE SEQUENCE [LARGE SCALE GENOMIC DNA]</scope>
    <source>
        <strain evidence="4">MP104C</strain>
    </source>
</reference>
<dbReference type="RefSeq" id="WP_012301207.1">
    <property type="nucleotide sequence ID" value="NC_010424.1"/>
</dbReference>
<feature type="domain" description="G5" evidence="2">
    <location>
        <begin position="159"/>
        <end position="239"/>
    </location>
</feature>
<keyword evidence="1" id="KW-0732">Signal</keyword>
<dbReference type="HOGENOM" id="CLU_036884_0_0_9"/>
<dbReference type="GO" id="GO:0009254">
    <property type="term" value="P:peptidoglycan turnover"/>
    <property type="evidence" value="ECO:0007669"/>
    <property type="project" value="InterPro"/>
</dbReference>
<organism evidence="3 4">
    <name type="scientific">Desulforudis audaxviator (strain MP104C)</name>
    <dbReference type="NCBI Taxonomy" id="477974"/>
    <lineage>
        <taxon>Bacteria</taxon>
        <taxon>Bacillati</taxon>
        <taxon>Bacillota</taxon>
        <taxon>Clostridia</taxon>
        <taxon>Thermoanaerobacterales</taxon>
        <taxon>Candidatus Desulforudaceae</taxon>
        <taxon>Candidatus Desulforudis</taxon>
    </lineage>
</organism>
<dbReference type="Proteomes" id="UP000008544">
    <property type="component" value="Chromosome"/>
</dbReference>
<dbReference type="PANTHER" id="PTHR39160:SF4">
    <property type="entry name" value="RESUSCITATION-PROMOTING FACTOR RPFB"/>
    <property type="match status" value="1"/>
</dbReference>
<proteinExistence type="predicted"/>
<dbReference type="InterPro" id="IPR007137">
    <property type="entry name" value="DUF348"/>
</dbReference>
<evidence type="ECO:0000313" key="4">
    <source>
        <dbReference type="Proteomes" id="UP000008544"/>
    </source>
</evidence>
<dbReference type="Pfam" id="PF07501">
    <property type="entry name" value="G5"/>
    <property type="match status" value="1"/>
</dbReference>
<dbReference type="InterPro" id="IPR051933">
    <property type="entry name" value="Resuscitation_pf_RpfB"/>
</dbReference>
<dbReference type="CDD" id="cd14667">
    <property type="entry name" value="3D_containing_proteins"/>
    <property type="match status" value="1"/>
</dbReference>
<gene>
    <name evidence="3" type="ordered locus">Daud_0044</name>
</gene>
<dbReference type="PROSITE" id="PS51109">
    <property type="entry name" value="G5"/>
    <property type="match status" value="1"/>
</dbReference>
<dbReference type="Pfam" id="PF06725">
    <property type="entry name" value="3D"/>
    <property type="match status" value="1"/>
</dbReference>
<evidence type="ECO:0000256" key="1">
    <source>
        <dbReference type="ARBA" id="ARBA00022729"/>
    </source>
</evidence>
<dbReference type="SMART" id="SM01208">
    <property type="entry name" value="G5"/>
    <property type="match status" value="1"/>
</dbReference>
<reference evidence="3 4" key="2">
    <citation type="journal article" date="2008" name="Science">
        <title>Environmental genomics reveals a single-species ecosystem deep within Earth.</title>
        <authorList>
            <person name="Chivian D."/>
            <person name="Brodie E.L."/>
            <person name="Alm E.J."/>
            <person name="Culley D.E."/>
            <person name="Dehal P.S."/>
            <person name="Desantis T.Z."/>
            <person name="Gihring T.M."/>
            <person name="Lapidus A."/>
            <person name="Lin L.H."/>
            <person name="Lowry S.R."/>
            <person name="Moser D.P."/>
            <person name="Richardson P.M."/>
            <person name="Southam G."/>
            <person name="Wanger G."/>
            <person name="Pratt L.M."/>
            <person name="Andersen G.L."/>
            <person name="Hazen T.C."/>
            <person name="Brockman F.J."/>
            <person name="Arkin A.P."/>
            <person name="Onstott T.C."/>
        </authorList>
    </citation>
    <scope>NUCLEOTIDE SEQUENCE [LARGE SCALE GENOMIC DNA]</scope>
    <source>
        <strain evidence="3 4">MP104C</strain>
    </source>
</reference>
<evidence type="ECO:0000259" key="2">
    <source>
        <dbReference type="PROSITE" id="PS51109"/>
    </source>
</evidence>
<dbReference type="GO" id="GO:0019867">
    <property type="term" value="C:outer membrane"/>
    <property type="evidence" value="ECO:0007669"/>
    <property type="project" value="InterPro"/>
</dbReference>
<dbReference type="eggNOG" id="COG3583">
    <property type="taxonomic scope" value="Bacteria"/>
</dbReference>
<dbReference type="Pfam" id="PF03990">
    <property type="entry name" value="DUF348"/>
    <property type="match status" value="2"/>
</dbReference>
<accession>B1I173</accession>
<dbReference type="PANTHER" id="PTHR39160">
    <property type="entry name" value="CELL WALL-BINDING PROTEIN YOCH"/>
    <property type="match status" value="1"/>
</dbReference>
<keyword evidence="4" id="KW-1185">Reference proteome</keyword>
<dbReference type="AlphaFoldDB" id="B1I173"/>